<comment type="similarity">
    <text evidence="5">Belongs to the class-II pyridoxal-phosphate-dependent aminotransferase family. MalY/PatB cystathionine beta-lyase subfamily.</text>
</comment>
<dbReference type="InterPro" id="IPR004839">
    <property type="entry name" value="Aminotransferase_I/II_large"/>
</dbReference>
<evidence type="ECO:0000256" key="4">
    <source>
        <dbReference type="ARBA" id="ARBA00023239"/>
    </source>
</evidence>
<dbReference type="Gene3D" id="3.90.1150.10">
    <property type="entry name" value="Aspartate Aminotransferase, domain 1"/>
    <property type="match status" value="1"/>
</dbReference>
<dbReference type="EC" id="4.4.1.13" evidence="2"/>
<evidence type="ECO:0000256" key="1">
    <source>
        <dbReference type="ARBA" id="ARBA00001933"/>
    </source>
</evidence>
<dbReference type="Pfam" id="PF00155">
    <property type="entry name" value="Aminotran_1_2"/>
    <property type="match status" value="1"/>
</dbReference>
<proteinExistence type="inferred from homology"/>
<accession>A0A6J4U3W5</accession>
<reference evidence="7" key="1">
    <citation type="submission" date="2020-02" db="EMBL/GenBank/DDBJ databases">
        <authorList>
            <person name="Meier V. D."/>
        </authorList>
    </citation>
    <scope>NUCLEOTIDE SEQUENCE</scope>
    <source>
        <strain evidence="7">AVDCRST_MAG43</strain>
    </source>
</reference>
<dbReference type="PANTHER" id="PTHR43525:SF2">
    <property type="entry name" value="CYSTATHIONINE BETA-LYASE-RELATED"/>
    <property type="match status" value="1"/>
</dbReference>
<evidence type="ECO:0000256" key="3">
    <source>
        <dbReference type="ARBA" id="ARBA00022898"/>
    </source>
</evidence>
<dbReference type="GO" id="GO:0030170">
    <property type="term" value="F:pyridoxal phosphate binding"/>
    <property type="evidence" value="ECO:0007669"/>
    <property type="project" value="InterPro"/>
</dbReference>
<evidence type="ECO:0000256" key="5">
    <source>
        <dbReference type="ARBA" id="ARBA00037974"/>
    </source>
</evidence>
<evidence type="ECO:0000256" key="2">
    <source>
        <dbReference type="ARBA" id="ARBA00012224"/>
    </source>
</evidence>
<feature type="domain" description="Aminotransferase class I/classII large" evidence="6">
    <location>
        <begin position="71"/>
        <end position="382"/>
    </location>
</feature>
<sequence>MALLPHSIANPFSDLSLERLRRRTSAKWRVYPEDVLPLWVAEMDAMIASPIVAAVQTALSNGDTGYPAGFAYAESMASFALDRWRWAFDPSTTAMVTDVMTGIVEVIRIISPDDEAIVVTPPVYPPFYGVARTLGRTIVLAPLDPQYRLDSAALEAAFIKATMRRRGAILLLANPHNPAGTVPTREELDEVARLARQYGVRVIADEIHAPLMMPTSTFTPYLMASGTGPDFSVSSASKGWNLAAFKAAVIVPGTDSVRDLQSFPEREGNHPGHIGLIAHTAAYNDARSWLDAAVAGIDANRHTLAALLGELLPNARYCPPESTYLAWIDCGELGLGDEPAKVFLEHGRVALSSGTAFGEGGAGYVRLNLATSTQILTEAVTRMASVHARTVLV</sequence>
<evidence type="ECO:0000259" key="6">
    <source>
        <dbReference type="Pfam" id="PF00155"/>
    </source>
</evidence>
<evidence type="ECO:0000313" key="7">
    <source>
        <dbReference type="EMBL" id="CAA9540253.1"/>
    </source>
</evidence>
<keyword evidence="3" id="KW-0663">Pyridoxal phosphate</keyword>
<dbReference type="AlphaFoldDB" id="A0A6J4U3W5"/>
<comment type="cofactor">
    <cofactor evidence="1">
        <name>pyridoxal 5'-phosphate</name>
        <dbReference type="ChEBI" id="CHEBI:597326"/>
    </cofactor>
</comment>
<dbReference type="CDD" id="cd00609">
    <property type="entry name" value="AAT_like"/>
    <property type="match status" value="1"/>
</dbReference>
<dbReference type="InterPro" id="IPR051798">
    <property type="entry name" value="Class-II_PLP-Dep_Aminotrans"/>
</dbReference>
<dbReference type="InterPro" id="IPR015422">
    <property type="entry name" value="PyrdxlP-dep_Trfase_small"/>
</dbReference>
<gene>
    <name evidence="7" type="ORF">AVDCRST_MAG43-68</name>
</gene>
<organism evidence="7">
    <name type="scientific">uncultured Thermomicrobiales bacterium</name>
    <dbReference type="NCBI Taxonomy" id="1645740"/>
    <lineage>
        <taxon>Bacteria</taxon>
        <taxon>Pseudomonadati</taxon>
        <taxon>Thermomicrobiota</taxon>
        <taxon>Thermomicrobia</taxon>
        <taxon>Thermomicrobiales</taxon>
        <taxon>environmental samples</taxon>
    </lineage>
</organism>
<dbReference type="GO" id="GO:0047804">
    <property type="term" value="F:cysteine-S-conjugate beta-lyase activity"/>
    <property type="evidence" value="ECO:0007669"/>
    <property type="project" value="UniProtKB-EC"/>
</dbReference>
<dbReference type="PANTHER" id="PTHR43525">
    <property type="entry name" value="PROTEIN MALY"/>
    <property type="match status" value="1"/>
</dbReference>
<dbReference type="SUPFAM" id="SSF53383">
    <property type="entry name" value="PLP-dependent transferases"/>
    <property type="match status" value="1"/>
</dbReference>
<name>A0A6J4U3W5_9BACT</name>
<keyword evidence="4 7" id="KW-0456">Lyase</keyword>
<dbReference type="EMBL" id="CADCWI010000005">
    <property type="protein sequence ID" value="CAA9540253.1"/>
    <property type="molecule type" value="Genomic_DNA"/>
</dbReference>
<dbReference type="InterPro" id="IPR015421">
    <property type="entry name" value="PyrdxlP-dep_Trfase_major"/>
</dbReference>
<protein>
    <recommendedName>
        <fullName evidence="2">cysteine-S-conjugate beta-lyase</fullName>
        <ecNumber evidence="2">4.4.1.13</ecNumber>
    </recommendedName>
</protein>
<dbReference type="Gene3D" id="3.40.640.10">
    <property type="entry name" value="Type I PLP-dependent aspartate aminotransferase-like (Major domain)"/>
    <property type="match status" value="1"/>
</dbReference>
<dbReference type="InterPro" id="IPR015424">
    <property type="entry name" value="PyrdxlP-dep_Trfase"/>
</dbReference>